<name>A0A1M5MFS1_9HYPH</name>
<evidence type="ECO:0000259" key="9">
    <source>
        <dbReference type="PROSITE" id="PS51387"/>
    </source>
</evidence>
<organism evidence="10 11">
    <name type="scientific">Kaistia soli DSM 19436</name>
    <dbReference type="NCBI Taxonomy" id="1122133"/>
    <lineage>
        <taxon>Bacteria</taxon>
        <taxon>Pseudomonadati</taxon>
        <taxon>Pseudomonadota</taxon>
        <taxon>Alphaproteobacteria</taxon>
        <taxon>Hyphomicrobiales</taxon>
        <taxon>Kaistiaceae</taxon>
        <taxon>Kaistia</taxon>
    </lineage>
</organism>
<dbReference type="EMBL" id="FQUP01000007">
    <property type="protein sequence ID" value="SHG76155.1"/>
    <property type="molecule type" value="Genomic_DNA"/>
</dbReference>
<dbReference type="InterPro" id="IPR016208">
    <property type="entry name" value="Ald_Oxase/xanthine_DH-like"/>
</dbReference>
<dbReference type="InterPro" id="IPR037165">
    <property type="entry name" value="AldOxase/xan_DH_Mopterin-bd_sf"/>
</dbReference>
<sequence>MRVVTPATIADAAGLLAEPGSRAIAGGTLIQLGWARGEAKPERLVDLSRLGLSTIDVEGSALRIGATTQLAAIERDMRVLDGWPLLAEAIRAVAAAPVRNLATIGGNIAGGVGCLWPALVALGASIEVLASDDVSTRPILDWFNLSPGALLLSIQIRPMPAEARFVTRKTGLRAAFTPSIIGVAAVAPVESGVFGAPIIAAGGGITRPQRLIASEAFLAGKSVDGMDWTAFRAIAAADIATQSDAFRSARYRRSVAANALAAGLGSEAAPPARHPASMRRPVPPGGTHGSITVSHEALAGSWAVRPDISAKVSGKLTYLTDRRSSDMLVGRILRAGIPHALIRSIDTSAAEALAGVVAVVTAADIQGLNAFGIVEPDQPALCFDKVRHAGDPVAAVAAIDAETAARALALIRVDYQPLPLVDSFDAAMAAGAPAIHAGGNLRLELNHRRGDVDAAFARAAHVVEDVYVTPRQMHGFMETEGGAVIPEADGTLTVAVGGQHGSRDRFQLSRILGLPEDRIRVITSPTGGAFGGKDELTVQPAMALLALKTGRPIRLQLDRAESIIAGIRRNPMTIRMKTACDENGMLIAQQVDVTSECGAYASLSPAVLETALEHVAGPYRIDNIVSRGRLAYTNNGVCGAFRGFGANQMVFAIESQMNRLAILAGLDPVEIRRRNLRAPGDPGFFGHPVAPTERLSEMLDQAALNPLWQAPRGRDDKGRLIGTGMALHHQGTGLGSLPPDPGGGRLAFRADGRIEAAFGLDEMGQGVMPAIEAAVSAALGCARSDVLPVVGDTALTPESGSTTAARGTYVIWRTAQEAGKPFAAALCALAAKKLGRPAEQLALAPGGIRDAGSNSGALLMSFAELARGLTEDERPRETLAFHFPTADYKDGNARYVFCFGAAVVRVAVDPVTGMVSVLDLDQHVAAGPIVDPAAYLGQIEGGGGQGLGFTLTEDALMQGGAYVTANLDTYMLPSIRDAPEHMRVTALEDLDDGDPHGPRGVGEIGIGAVTPAIAAAIADAIGHYAAVTPIRPEDILDALAGLADDR</sequence>
<dbReference type="PANTHER" id="PTHR11908:SF157">
    <property type="entry name" value="XANTHINE DEHYDROGENASE SUBUNIT D-RELATED"/>
    <property type="match status" value="1"/>
</dbReference>
<dbReference type="Pfam" id="PF20256">
    <property type="entry name" value="MoCoBD_2"/>
    <property type="match status" value="1"/>
</dbReference>
<dbReference type="SUPFAM" id="SSF56003">
    <property type="entry name" value="Molybdenum cofactor-binding domain"/>
    <property type="match status" value="1"/>
</dbReference>
<dbReference type="InterPro" id="IPR008274">
    <property type="entry name" value="AldOxase/xan_DH_MoCoBD1"/>
</dbReference>
<dbReference type="GO" id="GO:0071949">
    <property type="term" value="F:FAD binding"/>
    <property type="evidence" value="ECO:0007669"/>
    <property type="project" value="InterPro"/>
</dbReference>
<dbReference type="SUPFAM" id="SSF54665">
    <property type="entry name" value="CO dehydrogenase molybdoprotein N-domain-like"/>
    <property type="match status" value="1"/>
</dbReference>
<keyword evidence="4" id="KW-0274">FAD</keyword>
<dbReference type="PANTHER" id="PTHR11908">
    <property type="entry name" value="XANTHINE DEHYDROGENASE"/>
    <property type="match status" value="1"/>
</dbReference>
<dbReference type="Pfam" id="PF00941">
    <property type="entry name" value="FAD_binding_5"/>
    <property type="match status" value="1"/>
</dbReference>
<dbReference type="InterPro" id="IPR036856">
    <property type="entry name" value="Ald_Oxase/Xan_DH_a/b_sf"/>
</dbReference>
<evidence type="ECO:0000256" key="8">
    <source>
        <dbReference type="SAM" id="MobiDB-lite"/>
    </source>
</evidence>
<dbReference type="PIRSF" id="PIRSF000127">
    <property type="entry name" value="Xanthine_DH"/>
    <property type="match status" value="1"/>
</dbReference>
<evidence type="ECO:0000256" key="7">
    <source>
        <dbReference type="ARBA" id="ARBA00034078"/>
    </source>
</evidence>
<dbReference type="SUPFAM" id="SSF55447">
    <property type="entry name" value="CO dehydrogenase flavoprotein C-terminal domain-like"/>
    <property type="match status" value="1"/>
</dbReference>
<evidence type="ECO:0000256" key="1">
    <source>
        <dbReference type="ARBA" id="ARBA00022630"/>
    </source>
</evidence>
<dbReference type="InterPro" id="IPR036318">
    <property type="entry name" value="FAD-bd_PCMH-like_sf"/>
</dbReference>
<keyword evidence="5" id="KW-0408">Iron</keyword>
<comment type="cofactor">
    <cofactor evidence="7">
        <name>[2Fe-2S] cluster</name>
        <dbReference type="ChEBI" id="CHEBI:190135"/>
    </cofactor>
</comment>
<feature type="domain" description="FAD-binding PCMH-type" evidence="9">
    <location>
        <begin position="1"/>
        <end position="161"/>
    </location>
</feature>
<dbReference type="Gene3D" id="3.90.1170.50">
    <property type="entry name" value="Aldehyde oxidase/xanthine dehydrogenase, a/b hammerhead"/>
    <property type="match status" value="1"/>
</dbReference>
<dbReference type="Gene3D" id="3.30.365.10">
    <property type="entry name" value="Aldehyde oxidase/xanthine dehydrogenase, molybdopterin binding domain"/>
    <property type="match status" value="5"/>
</dbReference>
<dbReference type="AlphaFoldDB" id="A0A1M5MFS1"/>
<dbReference type="InterPro" id="IPR016166">
    <property type="entry name" value="FAD-bd_PCMH"/>
</dbReference>
<dbReference type="Pfam" id="PF01315">
    <property type="entry name" value="Ald_Xan_dh_C"/>
    <property type="match status" value="1"/>
</dbReference>
<reference evidence="10 11" key="1">
    <citation type="submission" date="2016-11" db="EMBL/GenBank/DDBJ databases">
        <authorList>
            <person name="Jaros S."/>
            <person name="Januszkiewicz K."/>
            <person name="Wedrychowicz H."/>
        </authorList>
    </citation>
    <scope>NUCLEOTIDE SEQUENCE [LARGE SCALE GENOMIC DNA]</scope>
    <source>
        <strain evidence="10 11">DSM 19436</strain>
    </source>
</reference>
<dbReference type="STRING" id="1122133.SAMN02745157_4776"/>
<dbReference type="InterPro" id="IPR036683">
    <property type="entry name" value="CO_DH_flav_C_dom_sf"/>
</dbReference>
<proteinExistence type="predicted"/>
<feature type="region of interest" description="Disordered" evidence="8">
    <location>
        <begin position="266"/>
        <end position="287"/>
    </location>
</feature>
<dbReference type="Proteomes" id="UP000184485">
    <property type="component" value="Unassembled WGS sequence"/>
</dbReference>
<keyword evidence="3" id="KW-0479">Metal-binding</keyword>
<evidence type="ECO:0000256" key="2">
    <source>
        <dbReference type="ARBA" id="ARBA00022714"/>
    </source>
</evidence>
<dbReference type="InterPro" id="IPR046867">
    <property type="entry name" value="AldOxase/xan_DH_MoCoBD2"/>
</dbReference>
<dbReference type="InterPro" id="IPR000674">
    <property type="entry name" value="Ald_Oxase/Xan_DH_a/b"/>
</dbReference>
<dbReference type="PROSITE" id="PS51387">
    <property type="entry name" value="FAD_PCMH"/>
    <property type="match status" value="1"/>
</dbReference>
<evidence type="ECO:0000256" key="4">
    <source>
        <dbReference type="ARBA" id="ARBA00022827"/>
    </source>
</evidence>
<dbReference type="SUPFAM" id="SSF56176">
    <property type="entry name" value="FAD-binding/transporter-associated domain-like"/>
    <property type="match status" value="1"/>
</dbReference>
<evidence type="ECO:0000256" key="6">
    <source>
        <dbReference type="ARBA" id="ARBA00023014"/>
    </source>
</evidence>
<evidence type="ECO:0000313" key="10">
    <source>
        <dbReference type="EMBL" id="SHG76155.1"/>
    </source>
</evidence>
<keyword evidence="11" id="KW-1185">Reference proteome</keyword>
<accession>A0A1M5MFS1</accession>
<gene>
    <name evidence="10" type="ORF">SAMN02745157_4776</name>
</gene>
<dbReference type="SMART" id="SM01008">
    <property type="entry name" value="Ald_Xan_dh_C"/>
    <property type="match status" value="1"/>
</dbReference>
<dbReference type="RefSeq" id="WP_073058081.1">
    <property type="nucleotide sequence ID" value="NZ_FQUP01000007.1"/>
</dbReference>
<dbReference type="InterPro" id="IPR016169">
    <property type="entry name" value="FAD-bd_PCMH_sub2"/>
</dbReference>
<dbReference type="OrthoDB" id="9763985at2"/>
<keyword evidence="6" id="KW-0411">Iron-sulfur</keyword>
<keyword evidence="2" id="KW-0001">2Fe-2S</keyword>
<protein>
    <submittedName>
        <fullName evidence="10">Xanthine dehydrogenase D subunit</fullName>
    </submittedName>
</protein>
<dbReference type="InterPro" id="IPR002346">
    <property type="entry name" value="Mopterin_DH_FAD-bd"/>
</dbReference>
<dbReference type="Gene3D" id="3.30.43.10">
    <property type="entry name" value="Uridine Diphospho-n-acetylenolpyruvylglucosamine Reductase, domain 2"/>
    <property type="match status" value="1"/>
</dbReference>
<dbReference type="GO" id="GO:0005506">
    <property type="term" value="F:iron ion binding"/>
    <property type="evidence" value="ECO:0007669"/>
    <property type="project" value="InterPro"/>
</dbReference>
<dbReference type="InterPro" id="IPR016167">
    <property type="entry name" value="FAD-bd_PCMH_sub1"/>
</dbReference>
<dbReference type="Gene3D" id="3.30.390.50">
    <property type="entry name" value="CO dehydrogenase flavoprotein, C-terminal domain"/>
    <property type="match status" value="1"/>
</dbReference>
<dbReference type="GO" id="GO:0051537">
    <property type="term" value="F:2 iron, 2 sulfur cluster binding"/>
    <property type="evidence" value="ECO:0007669"/>
    <property type="project" value="UniProtKB-KW"/>
</dbReference>
<dbReference type="Gene3D" id="3.30.465.10">
    <property type="match status" value="1"/>
</dbReference>
<keyword evidence="1" id="KW-0285">Flavoprotein</keyword>
<evidence type="ECO:0000313" key="11">
    <source>
        <dbReference type="Proteomes" id="UP000184485"/>
    </source>
</evidence>
<dbReference type="GO" id="GO:0016491">
    <property type="term" value="F:oxidoreductase activity"/>
    <property type="evidence" value="ECO:0007669"/>
    <property type="project" value="InterPro"/>
</dbReference>
<evidence type="ECO:0000256" key="5">
    <source>
        <dbReference type="ARBA" id="ARBA00023004"/>
    </source>
</evidence>
<dbReference type="Pfam" id="PF02738">
    <property type="entry name" value="MoCoBD_1"/>
    <property type="match status" value="1"/>
</dbReference>
<evidence type="ECO:0000256" key="3">
    <source>
        <dbReference type="ARBA" id="ARBA00022723"/>
    </source>
</evidence>